<evidence type="ECO:0000313" key="2">
    <source>
        <dbReference type="EMBL" id="KAF2013968.1"/>
    </source>
</evidence>
<proteinExistence type="predicted"/>
<evidence type="ECO:0000313" key="3">
    <source>
        <dbReference type="Proteomes" id="UP000799778"/>
    </source>
</evidence>
<gene>
    <name evidence="2" type="ORF">BU24DRAFT_250258</name>
</gene>
<evidence type="ECO:0000256" key="1">
    <source>
        <dbReference type="SAM" id="MobiDB-lite"/>
    </source>
</evidence>
<protein>
    <submittedName>
        <fullName evidence="2">Uncharacterized protein</fullName>
    </submittedName>
</protein>
<dbReference type="EMBL" id="ML978071">
    <property type="protein sequence ID" value="KAF2013968.1"/>
    <property type="molecule type" value="Genomic_DNA"/>
</dbReference>
<dbReference type="AlphaFoldDB" id="A0A6A5XKZ8"/>
<name>A0A6A5XKZ8_9PLEO</name>
<sequence length="120" mass="13639">MHLLTNEYPSNFNTFDTDASCLYHDEDDAQVKRPRDPHPSPTIPNQATHVSRTDHQEHTVPPKISLVASWPPTPFPARPIRYPRWTRAPQISPKCLTLVLLCSASIYCNNCMKASPTCRK</sequence>
<feature type="region of interest" description="Disordered" evidence="1">
    <location>
        <begin position="26"/>
        <end position="58"/>
    </location>
</feature>
<dbReference type="Proteomes" id="UP000799778">
    <property type="component" value="Unassembled WGS sequence"/>
</dbReference>
<reference evidence="2" key="1">
    <citation type="journal article" date="2020" name="Stud. Mycol.">
        <title>101 Dothideomycetes genomes: a test case for predicting lifestyles and emergence of pathogens.</title>
        <authorList>
            <person name="Haridas S."/>
            <person name="Albert R."/>
            <person name="Binder M."/>
            <person name="Bloem J."/>
            <person name="Labutti K."/>
            <person name="Salamov A."/>
            <person name="Andreopoulos B."/>
            <person name="Baker S."/>
            <person name="Barry K."/>
            <person name="Bills G."/>
            <person name="Bluhm B."/>
            <person name="Cannon C."/>
            <person name="Castanera R."/>
            <person name="Culley D."/>
            <person name="Daum C."/>
            <person name="Ezra D."/>
            <person name="Gonzalez J."/>
            <person name="Henrissat B."/>
            <person name="Kuo A."/>
            <person name="Liang C."/>
            <person name="Lipzen A."/>
            <person name="Lutzoni F."/>
            <person name="Magnuson J."/>
            <person name="Mondo S."/>
            <person name="Nolan M."/>
            <person name="Ohm R."/>
            <person name="Pangilinan J."/>
            <person name="Park H.-J."/>
            <person name="Ramirez L."/>
            <person name="Alfaro M."/>
            <person name="Sun H."/>
            <person name="Tritt A."/>
            <person name="Yoshinaga Y."/>
            <person name="Zwiers L.-H."/>
            <person name="Turgeon B."/>
            <person name="Goodwin S."/>
            <person name="Spatafora J."/>
            <person name="Crous P."/>
            <person name="Grigoriev I."/>
        </authorList>
    </citation>
    <scope>NUCLEOTIDE SEQUENCE</scope>
    <source>
        <strain evidence="2">CBS 175.79</strain>
    </source>
</reference>
<organism evidence="2 3">
    <name type="scientific">Aaosphaeria arxii CBS 175.79</name>
    <dbReference type="NCBI Taxonomy" id="1450172"/>
    <lineage>
        <taxon>Eukaryota</taxon>
        <taxon>Fungi</taxon>
        <taxon>Dikarya</taxon>
        <taxon>Ascomycota</taxon>
        <taxon>Pezizomycotina</taxon>
        <taxon>Dothideomycetes</taxon>
        <taxon>Pleosporomycetidae</taxon>
        <taxon>Pleosporales</taxon>
        <taxon>Pleosporales incertae sedis</taxon>
        <taxon>Aaosphaeria</taxon>
    </lineage>
</organism>
<feature type="compositionally biased region" description="Basic and acidic residues" evidence="1">
    <location>
        <begin position="29"/>
        <end position="38"/>
    </location>
</feature>
<keyword evidence="3" id="KW-1185">Reference proteome</keyword>
<dbReference type="RefSeq" id="XP_033382307.1">
    <property type="nucleotide sequence ID" value="XM_033522372.1"/>
</dbReference>
<dbReference type="GeneID" id="54279769"/>
<accession>A0A6A5XKZ8</accession>